<keyword evidence="3 5" id="KW-0238">DNA-binding</keyword>
<accession>A0ABS2CGK6</accession>
<dbReference type="InterPro" id="IPR051677">
    <property type="entry name" value="AfsR-DnrI-RedD_regulator"/>
</dbReference>
<dbReference type="SUPFAM" id="SSF48452">
    <property type="entry name" value="TPR-like"/>
    <property type="match status" value="1"/>
</dbReference>
<dbReference type="Pfam" id="PF03704">
    <property type="entry name" value="BTAD"/>
    <property type="match status" value="1"/>
</dbReference>
<evidence type="ECO:0000256" key="1">
    <source>
        <dbReference type="ARBA" id="ARBA00005820"/>
    </source>
</evidence>
<feature type="DNA-binding region" description="OmpR/PhoB-type" evidence="5">
    <location>
        <begin position="1"/>
        <end position="99"/>
    </location>
</feature>
<keyword evidence="4" id="KW-0804">Transcription</keyword>
<comment type="similarity">
    <text evidence="1">Belongs to the AfsR/DnrI/RedD regulatory family.</text>
</comment>
<evidence type="ECO:0000256" key="3">
    <source>
        <dbReference type="ARBA" id="ARBA00023125"/>
    </source>
</evidence>
<name>A0ABS2CGK6_9MICO</name>
<dbReference type="InterPro" id="IPR011990">
    <property type="entry name" value="TPR-like_helical_dom_sf"/>
</dbReference>
<reference evidence="7" key="1">
    <citation type="submission" date="2021-02" db="EMBL/GenBank/DDBJ databases">
        <title>Phycicoccus sp. MQZ13P-5T, whole genome shotgun sequence.</title>
        <authorList>
            <person name="Tuo L."/>
        </authorList>
    </citation>
    <scope>NUCLEOTIDE SEQUENCE</scope>
    <source>
        <strain evidence="7">MQZ13P-5</strain>
    </source>
</reference>
<feature type="domain" description="OmpR/PhoB-type" evidence="6">
    <location>
        <begin position="1"/>
        <end position="99"/>
    </location>
</feature>
<proteinExistence type="inferred from homology"/>
<dbReference type="Pfam" id="PF00486">
    <property type="entry name" value="Trans_reg_C"/>
    <property type="match status" value="1"/>
</dbReference>
<evidence type="ECO:0000256" key="2">
    <source>
        <dbReference type="ARBA" id="ARBA00023015"/>
    </source>
</evidence>
<comment type="caution">
    <text evidence="7">The sequence shown here is derived from an EMBL/GenBank/DDBJ whole genome shotgun (WGS) entry which is preliminary data.</text>
</comment>
<dbReference type="Gene3D" id="1.10.10.10">
    <property type="entry name" value="Winged helix-like DNA-binding domain superfamily/Winged helix DNA-binding domain"/>
    <property type="match status" value="1"/>
</dbReference>
<dbReference type="InterPro" id="IPR005158">
    <property type="entry name" value="BTAD"/>
</dbReference>
<keyword evidence="8" id="KW-1185">Reference proteome</keyword>
<sequence length="298" mass="31724">MHRIMLFGTTTVTVDGREVSGPALGGVKPRQVLELLALADGAPVTKDRLVEMVWGDGAPASAVPTLESYVCVVRRAIGGVAGGRDSVVLTTSAGYRLDTTRVVVDRTECLQRLARSASAPVAEAVRSVREALTTAQAPLLASETRAAWADRERDAMSAHLAEACADVAARALDAQDVDAAVELSRRAVELAPFDERAATVRIAALEAAGRRAEALRCYLDLRRRLVDELGVEPGAEARARYLRLLTGPAEQAWEAPSRTELAALLELLRDTLGRVPGLDTVPVERALGRVASHALALL</sequence>
<dbReference type="PANTHER" id="PTHR35807">
    <property type="entry name" value="TRANSCRIPTIONAL REGULATOR REDD-RELATED"/>
    <property type="match status" value="1"/>
</dbReference>
<dbReference type="Proteomes" id="UP001430172">
    <property type="component" value="Unassembled WGS sequence"/>
</dbReference>
<dbReference type="InterPro" id="IPR016032">
    <property type="entry name" value="Sig_transdc_resp-reg_C-effctor"/>
</dbReference>
<dbReference type="EMBL" id="JAFDVD010000003">
    <property type="protein sequence ID" value="MBM6398920.1"/>
    <property type="molecule type" value="Genomic_DNA"/>
</dbReference>
<dbReference type="InterPro" id="IPR036388">
    <property type="entry name" value="WH-like_DNA-bd_sf"/>
</dbReference>
<dbReference type="SMART" id="SM00862">
    <property type="entry name" value="Trans_reg_C"/>
    <property type="match status" value="1"/>
</dbReference>
<dbReference type="Gene3D" id="1.25.40.10">
    <property type="entry name" value="Tetratricopeptide repeat domain"/>
    <property type="match status" value="1"/>
</dbReference>
<dbReference type="SMART" id="SM01043">
    <property type="entry name" value="BTAD"/>
    <property type="match status" value="1"/>
</dbReference>
<dbReference type="PANTHER" id="PTHR35807:SF1">
    <property type="entry name" value="TRANSCRIPTIONAL REGULATOR REDD"/>
    <property type="match status" value="1"/>
</dbReference>
<evidence type="ECO:0000256" key="5">
    <source>
        <dbReference type="PROSITE-ProRule" id="PRU01091"/>
    </source>
</evidence>
<gene>
    <name evidence="7" type="ORF">JQN70_00805</name>
</gene>
<dbReference type="InterPro" id="IPR001867">
    <property type="entry name" value="OmpR/PhoB-type_DNA-bd"/>
</dbReference>
<keyword evidence="2" id="KW-0805">Transcription regulation</keyword>
<protein>
    <submittedName>
        <fullName evidence="7">Winged helix-turn-helix domain-containing protein</fullName>
    </submittedName>
</protein>
<dbReference type="RefSeq" id="WP_204129418.1">
    <property type="nucleotide sequence ID" value="NZ_JAFDVD010000003.1"/>
</dbReference>
<organism evidence="7 8">
    <name type="scientific">Phycicoccus sonneratiae</name>
    <dbReference type="NCBI Taxonomy" id="2807628"/>
    <lineage>
        <taxon>Bacteria</taxon>
        <taxon>Bacillati</taxon>
        <taxon>Actinomycetota</taxon>
        <taxon>Actinomycetes</taxon>
        <taxon>Micrococcales</taxon>
        <taxon>Intrasporangiaceae</taxon>
        <taxon>Phycicoccus</taxon>
    </lineage>
</organism>
<dbReference type="PROSITE" id="PS51755">
    <property type="entry name" value="OMPR_PHOB"/>
    <property type="match status" value="1"/>
</dbReference>
<evidence type="ECO:0000256" key="4">
    <source>
        <dbReference type="ARBA" id="ARBA00023163"/>
    </source>
</evidence>
<dbReference type="SUPFAM" id="SSF46894">
    <property type="entry name" value="C-terminal effector domain of the bipartite response regulators"/>
    <property type="match status" value="1"/>
</dbReference>
<evidence type="ECO:0000313" key="7">
    <source>
        <dbReference type="EMBL" id="MBM6398920.1"/>
    </source>
</evidence>
<evidence type="ECO:0000313" key="8">
    <source>
        <dbReference type="Proteomes" id="UP001430172"/>
    </source>
</evidence>
<evidence type="ECO:0000259" key="6">
    <source>
        <dbReference type="PROSITE" id="PS51755"/>
    </source>
</evidence>